<keyword evidence="3" id="KW-1185">Reference proteome</keyword>
<dbReference type="AlphaFoldDB" id="A0A197JKB3"/>
<protein>
    <recommendedName>
        <fullName evidence="4">Terpenoid synthase</fullName>
    </recommendedName>
</protein>
<gene>
    <name evidence="2" type="ORF">K457DRAFT_23719</name>
</gene>
<reference evidence="2 3" key="1">
    <citation type="submission" date="2016-05" db="EMBL/GenBank/DDBJ databases">
        <title>Genome sequencing reveals origins of a unique bacterial endosymbiosis in the earliest lineages of terrestrial Fungi.</title>
        <authorList>
            <consortium name="DOE Joint Genome Institute"/>
            <person name="Uehling J."/>
            <person name="Gryganskyi A."/>
            <person name="Hameed K."/>
            <person name="Tschaplinski T."/>
            <person name="Misztal P."/>
            <person name="Wu S."/>
            <person name="Desiro A."/>
            <person name="Vande Pol N."/>
            <person name="Du Z.-Y."/>
            <person name="Zienkiewicz A."/>
            <person name="Zienkiewicz K."/>
            <person name="Morin E."/>
            <person name="Tisserant E."/>
            <person name="Splivallo R."/>
            <person name="Hainaut M."/>
            <person name="Henrissat B."/>
            <person name="Ohm R."/>
            <person name="Kuo A."/>
            <person name="Yan J."/>
            <person name="Lipzen A."/>
            <person name="Nolan M."/>
            <person name="Labutti K."/>
            <person name="Barry K."/>
            <person name="Goldstein A."/>
            <person name="Labbe J."/>
            <person name="Schadt C."/>
            <person name="Tuskan G."/>
            <person name="Grigoriev I."/>
            <person name="Martin F."/>
            <person name="Vilgalys R."/>
            <person name="Bonito G."/>
        </authorList>
    </citation>
    <scope>NUCLEOTIDE SEQUENCE [LARGE SCALE GENOMIC DNA]</scope>
    <source>
        <strain evidence="2 3">AG-77</strain>
    </source>
</reference>
<evidence type="ECO:0008006" key="4">
    <source>
        <dbReference type="Google" id="ProtNLM"/>
    </source>
</evidence>
<evidence type="ECO:0000256" key="1">
    <source>
        <dbReference type="SAM" id="MobiDB-lite"/>
    </source>
</evidence>
<name>A0A197JKB3_9FUNG</name>
<dbReference type="EMBL" id="KV442087">
    <property type="protein sequence ID" value="OAQ24799.1"/>
    <property type="molecule type" value="Genomic_DNA"/>
</dbReference>
<dbReference type="OrthoDB" id="2338009at2759"/>
<proteinExistence type="predicted"/>
<dbReference type="Proteomes" id="UP000078512">
    <property type="component" value="Unassembled WGS sequence"/>
</dbReference>
<evidence type="ECO:0000313" key="2">
    <source>
        <dbReference type="EMBL" id="OAQ24799.1"/>
    </source>
</evidence>
<feature type="region of interest" description="Disordered" evidence="1">
    <location>
        <begin position="1"/>
        <end position="22"/>
    </location>
</feature>
<sequence length="324" mass="37906">MLSPSYGIENKQTPSSEITEFKPNTSFQSKDAASSRILKTFVFDKTLEESRTISKLMQYFNLGEKVTVYVNHFEDLESISQKVIDEYKLDIKLEDLRLNASMMPDSHSSSGIQAYYYFAFVFDDLLIFRGLDYIELIKGLEGRENNLPAVVQEMLTVFMSHWKKDFGDKYTLLRTEAITWVTAVNQQLQVKFNQNEYFIFKLKCHASYLTLVLMFMLRDVNCTYLEYRTLQTTFEMFMFYINELASCVREKNVGELTSVDKLFKTGDFSRITEYCTQQIYTTMDGFDKDGGCNLMVSLEFKRLCKNTVFVHLASERYEKFFNSV</sequence>
<accession>A0A197JKB3</accession>
<organism evidence="2 3">
    <name type="scientific">Linnemannia elongata AG-77</name>
    <dbReference type="NCBI Taxonomy" id="1314771"/>
    <lineage>
        <taxon>Eukaryota</taxon>
        <taxon>Fungi</taxon>
        <taxon>Fungi incertae sedis</taxon>
        <taxon>Mucoromycota</taxon>
        <taxon>Mortierellomycotina</taxon>
        <taxon>Mortierellomycetes</taxon>
        <taxon>Mortierellales</taxon>
        <taxon>Mortierellaceae</taxon>
        <taxon>Linnemannia</taxon>
    </lineage>
</organism>
<feature type="compositionally biased region" description="Polar residues" evidence="1">
    <location>
        <begin position="10"/>
        <end position="22"/>
    </location>
</feature>
<evidence type="ECO:0000313" key="3">
    <source>
        <dbReference type="Proteomes" id="UP000078512"/>
    </source>
</evidence>